<protein>
    <submittedName>
        <fullName evidence="1">Uncharacterized protein</fullName>
    </submittedName>
</protein>
<dbReference type="AlphaFoldDB" id="A0A392TVE8"/>
<dbReference type="EMBL" id="LXQA010652137">
    <property type="protein sequence ID" value="MCI64260.1"/>
    <property type="molecule type" value="Genomic_DNA"/>
</dbReference>
<name>A0A392TVE8_9FABA</name>
<organism evidence="1 2">
    <name type="scientific">Trifolium medium</name>
    <dbReference type="NCBI Taxonomy" id="97028"/>
    <lineage>
        <taxon>Eukaryota</taxon>
        <taxon>Viridiplantae</taxon>
        <taxon>Streptophyta</taxon>
        <taxon>Embryophyta</taxon>
        <taxon>Tracheophyta</taxon>
        <taxon>Spermatophyta</taxon>
        <taxon>Magnoliopsida</taxon>
        <taxon>eudicotyledons</taxon>
        <taxon>Gunneridae</taxon>
        <taxon>Pentapetalae</taxon>
        <taxon>rosids</taxon>
        <taxon>fabids</taxon>
        <taxon>Fabales</taxon>
        <taxon>Fabaceae</taxon>
        <taxon>Papilionoideae</taxon>
        <taxon>50 kb inversion clade</taxon>
        <taxon>NPAAA clade</taxon>
        <taxon>Hologalegina</taxon>
        <taxon>IRL clade</taxon>
        <taxon>Trifolieae</taxon>
        <taxon>Trifolium</taxon>
    </lineage>
</organism>
<evidence type="ECO:0000313" key="2">
    <source>
        <dbReference type="Proteomes" id="UP000265520"/>
    </source>
</evidence>
<reference evidence="1 2" key="1">
    <citation type="journal article" date="2018" name="Front. Plant Sci.">
        <title>Red Clover (Trifolium pratense) and Zigzag Clover (T. medium) - A Picture of Genomic Similarities and Differences.</title>
        <authorList>
            <person name="Dluhosova J."/>
            <person name="Istvanek J."/>
            <person name="Nedelnik J."/>
            <person name="Repkova J."/>
        </authorList>
    </citation>
    <scope>NUCLEOTIDE SEQUENCE [LARGE SCALE GENOMIC DNA]</scope>
    <source>
        <strain evidence="2">cv. 10/8</strain>
        <tissue evidence="1">Leaf</tissue>
    </source>
</reference>
<accession>A0A392TVE8</accession>
<evidence type="ECO:0000313" key="1">
    <source>
        <dbReference type="EMBL" id="MCI64260.1"/>
    </source>
</evidence>
<comment type="caution">
    <text evidence="1">The sequence shown here is derived from an EMBL/GenBank/DDBJ whole genome shotgun (WGS) entry which is preliminary data.</text>
</comment>
<feature type="non-terminal residue" evidence="1">
    <location>
        <position position="1"/>
    </location>
</feature>
<sequence>PARICLTAPVLDWAKIWPKSAPARNNKPTVLRGSVSQLLFWTGPRAGPNPLLLGITSQWSCSDLSHSCSPTCSYLYGHMLI</sequence>
<proteinExistence type="predicted"/>
<dbReference type="Proteomes" id="UP000265520">
    <property type="component" value="Unassembled WGS sequence"/>
</dbReference>
<keyword evidence="2" id="KW-1185">Reference proteome</keyword>